<protein>
    <submittedName>
        <fullName evidence="1">Uncharacterized protein</fullName>
    </submittedName>
</protein>
<evidence type="ECO:0000313" key="1">
    <source>
        <dbReference type="EMBL" id="AHI20117.1"/>
    </source>
</evidence>
<keyword evidence="2" id="KW-1185">Reference proteome</keyword>
<dbReference type="EMBL" id="CP004350">
    <property type="protein sequence ID" value="AHI20117.1"/>
    <property type="molecule type" value="Genomic_DNA"/>
</dbReference>
<accession>A0ABM5PQE0</accession>
<sequence>MFFLAFLFVRFGPFGSLGKAAKKRAKSIGSYLKELGLIALLANPLMAFGDASPPIQIVVSTIVFSGGTYCVRLAP</sequence>
<name>A0ABM5PQE0_9CORY</name>
<evidence type="ECO:0000313" key="2">
    <source>
        <dbReference type="Proteomes" id="UP000019226"/>
    </source>
</evidence>
<gene>
    <name evidence="1" type="ORF">CCASEI_07740</name>
</gene>
<proteinExistence type="predicted"/>
<dbReference type="Proteomes" id="UP000019226">
    <property type="component" value="Chromosome"/>
</dbReference>
<reference evidence="2" key="1">
    <citation type="submission" date="2013-02" db="EMBL/GenBank/DDBJ databases">
        <title>The complete genome sequence of Corynebacterium casei LMG S-19264 (=DSM 44701).</title>
        <authorList>
            <person name="Ruckert C."/>
            <person name="Albersmeier A."/>
            <person name="Kalinowski J."/>
        </authorList>
    </citation>
    <scope>NUCLEOTIDE SEQUENCE [LARGE SCALE GENOMIC DNA]</scope>
    <source>
        <strain evidence="2">LMG S-19264</strain>
    </source>
</reference>
<organism evidence="1 2">
    <name type="scientific">Corynebacterium casei LMG S-19264</name>
    <dbReference type="NCBI Taxonomy" id="1285583"/>
    <lineage>
        <taxon>Bacteria</taxon>
        <taxon>Bacillati</taxon>
        <taxon>Actinomycetota</taxon>
        <taxon>Actinomycetes</taxon>
        <taxon>Mycobacteriales</taxon>
        <taxon>Corynebacteriaceae</taxon>
        <taxon>Corynebacterium</taxon>
    </lineage>
</organism>